<dbReference type="InterPro" id="IPR051374">
    <property type="entry name" value="Ataxin-10/CTR86_families"/>
</dbReference>
<dbReference type="OrthoDB" id="379794at2759"/>
<evidence type="ECO:0000256" key="3">
    <source>
        <dbReference type="SAM" id="MobiDB-lite"/>
    </source>
</evidence>
<name>A0A9Q0HPN3_9POAL</name>
<organism evidence="5 6">
    <name type="scientific">Rhynchospora breviuscula</name>
    <dbReference type="NCBI Taxonomy" id="2022672"/>
    <lineage>
        <taxon>Eukaryota</taxon>
        <taxon>Viridiplantae</taxon>
        <taxon>Streptophyta</taxon>
        <taxon>Embryophyta</taxon>
        <taxon>Tracheophyta</taxon>
        <taxon>Spermatophyta</taxon>
        <taxon>Magnoliopsida</taxon>
        <taxon>Liliopsida</taxon>
        <taxon>Poales</taxon>
        <taxon>Cyperaceae</taxon>
        <taxon>Cyperoideae</taxon>
        <taxon>Rhynchosporeae</taxon>
        <taxon>Rhynchospora</taxon>
    </lineage>
</organism>
<keyword evidence="6" id="KW-1185">Reference proteome</keyword>
<feature type="region of interest" description="Disordered" evidence="3">
    <location>
        <begin position="1"/>
        <end position="21"/>
    </location>
</feature>
<dbReference type="AlphaFoldDB" id="A0A9Q0HPN3"/>
<protein>
    <recommendedName>
        <fullName evidence="4">Ataxin-10 domain-containing protein</fullName>
    </recommendedName>
</protein>
<dbReference type="PANTHER" id="PTHR13255">
    <property type="entry name" value="ATAXIN-10"/>
    <property type="match status" value="1"/>
</dbReference>
<feature type="domain" description="Ataxin-10" evidence="4">
    <location>
        <begin position="366"/>
        <end position="459"/>
    </location>
</feature>
<evidence type="ECO:0000256" key="1">
    <source>
        <dbReference type="ARBA" id="ARBA00022618"/>
    </source>
</evidence>
<dbReference type="InterPro" id="IPR019156">
    <property type="entry name" value="Ataxin-10_domain"/>
</dbReference>
<accession>A0A9Q0HPN3</accession>
<keyword evidence="2" id="KW-0131">Cell cycle</keyword>
<comment type="caution">
    <text evidence="5">The sequence shown here is derived from an EMBL/GenBank/DDBJ whole genome shotgun (WGS) entry which is preliminary data.</text>
</comment>
<dbReference type="GO" id="GO:0005829">
    <property type="term" value="C:cytosol"/>
    <property type="evidence" value="ECO:0007669"/>
    <property type="project" value="TreeGrafter"/>
</dbReference>
<dbReference type="PANTHER" id="PTHR13255:SF0">
    <property type="entry name" value="ATAXIN-10"/>
    <property type="match status" value="1"/>
</dbReference>
<dbReference type="Pfam" id="PF09759">
    <property type="entry name" value="Atx10homo_assoc"/>
    <property type="match status" value="1"/>
</dbReference>
<keyword evidence="1" id="KW-0132">Cell division</keyword>
<dbReference type="EMBL" id="JAMQYH010000003">
    <property type="protein sequence ID" value="KAJ1693418.1"/>
    <property type="molecule type" value="Genomic_DNA"/>
</dbReference>
<evidence type="ECO:0000256" key="2">
    <source>
        <dbReference type="ARBA" id="ARBA00023306"/>
    </source>
</evidence>
<evidence type="ECO:0000313" key="5">
    <source>
        <dbReference type="EMBL" id="KAJ1693418.1"/>
    </source>
</evidence>
<proteinExistence type="predicted"/>
<evidence type="ECO:0000313" key="6">
    <source>
        <dbReference type="Proteomes" id="UP001151287"/>
    </source>
</evidence>
<sequence>MAPKQDEETLESLLEASKTPEGRSRLAASGAVATTLRHISVSSPLTLPYLRLLRNLCAGEISSQDSFIDLSGSDTLASILLPSAVSVEVLRAGIQVLGNVVLAGEVHRAAVWVRFFPDGFLCLARVREREVCDPLCMVIDTCCSGVGGRRRLEELCGTDSGLRILQEIIKTALKAGYQEEWLEWLLFKACVEEQRFLSFFLTLSSSEDSNTNLDISLTDIFKPELLNTQHAFLLDILSKCLTERPKEVTVSGKFALEILEILKMIYNIVDFTTQVNTAIPTGSPAIDLFGYSLLILRDICAWEDASPTETDKDSLVNLLLDEGLLDFVLSRLEELEPPAIVRKSMVTEDNSSPVELEKRVCPYKGYRRDLVSVIGNLLHRRKRVQDKVREKQAILLLLQQCVVDEENPYLREWGLLAVRNLLEGNEDNQKELAELELKEPITPPEISGLGLKVEVDEATRRAKLVNISG</sequence>
<dbReference type="Gene3D" id="1.25.10.10">
    <property type="entry name" value="Leucine-rich Repeat Variant"/>
    <property type="match status" value="2"/>
</dbReference>
<dbReference type="SUPFAM" id="SSF48371">
    <property type="entry name" value="ARM repeat"/>
    <property type="match status" value="1"/>
</dbReference>
<dbReference type="InterPro" id="IPR016024">
    <property type="entry name" value="ARM-type_fold"/>
</dbReference>
<dbReference type="GO" id="GO:0051301">
    <property type="term" value="P:cell division"/>
    <property type="evidence" value="ECO:0007669"/>
    <property type="project" value="UniProtKB-KW"/>
</dbReference>
<dbReference type="InterPro" id="IPR011989">
    <property type="entry name" value="ARM-like"/>
</dbReference>
<evidence type="ECO:0000259" key="4">
    <source>
        <dbReference type="Pfam" id="PF09759"/>
    </source>
</evidence>
<reference evidence="5" key="1">
    <citation type="journal article" date="2022" name="Cell">
        <title>Repeat-based holocentromeres influence genome architecture and karyotype evolution.</title>
        <authorList>
            <person name="Hofstatter P.G."/>
            <person name="Thangavel G."/>
            <person name="Lux T."/>
            <person name="Neumann P."/>
            <person name="Vondrak T."/>
            <person name="Novak P."/>
            <person name="Zhang M."/>
            <person name="Costa L."/>
            <person name="Castellani M."/>
            <person name="Scott A."/>
            <person name="Toegelov H."/>
            <person name="Fuchs J."/>
            <person name="Mata-Sucre Y."/>
            <person name="Dias Y."/>
            <person name="Vanzela A.L.L."/>
            <person name="Huettel B."/>
            <person name="Almeida C.C.S."/>
            <person name="Simkova H."/>
            <person name="Souza G."/>
            <person name="Pedrosa-Harand A."/>
            <person name="Macas J."/>
            <person name="Mayer K.F.X."/>
            <person name="Houben A."/>
            <person name="Marques A."/>
        </authorList>
    </citation>
    <scope>NUCLEOTIDE SEQUENCE</scope>
    <source>
        <strain evidence="5">RhyBre1mFocal</strain>
    </source>
</reference>
<gene>
    <name evidence="5" type="ORF">LUZ63_010116</name>
</gene>
<dbReference type="Proteomes" id="UP001151287">
    <property type="component" value="Unassembled WGS sequence"/>
</dbReference>